<evidence type="ECO:0000313" key="12">
    <source>
        <dbReference type="EMBL" id="ARQ06270.1"/>
    </source>
</evidence>
<evidence type="ECO:0000256" key="9">
    <source>
        <dbReference type="ARBA" id="ARBA00023136"/>
    </source>
</evidence>
<dbReference type="Proteomes" id="UP000194154">
    <property type="component" value="Chromosome"/>
</dbReference>
<proteinExistence type="inferred from homology"/>
<evidence type="ECO:0000256" key="1">
    <source>
        <dbReference type="ARBA" id="ARBA00004651"/>
    </source>
</evidence>
<accession>A0A1W7AAZ6</accession>
<feature type="transmembrane region" description="Helical" evidence="10">
    <location>
        <begin position="66"/>
        <end position="86"/>
    </location>
</feature>
<dbReference type="Gene3D" id="1.10.3720.10">
    <property type="entry name" value="MetI-like"/>
    <property type="match status" value="1"/>
</dbReference>
<protein>
    <submittedName>
        <fullName evidence="12">Methionine import system permease protein MetP</fullName>
    </submittedName>
</protein>
<dbReference type="OrthoDB" id="9793490at2"/>
<evidence type="ECO:0000256" key="8">
    <source>
        <dbReference type="ARBA" id="ARBA00023112"/>
    </source>
</evidence>
<reference evidence="12 13" key="1">
    <citation type="journal article" date="2017" name="Int. J. Syst. Evol. Microbiol.">
        <title>Macrococcus canis sp. nov., a skin bacterium associated with infections in dogs.</title>
        <authorList>
            <person name="Gobeli Brawand S."/>
            <person name="Cotting K."/>
            <person name="Gomez-Sanz E."/>
            <person name="Collaud A."/>
            <person name="Thomann A."/>
            <person name="Brodard I."/>
            <person name="Rodriguez-Campos S."/>
            <person name="Strauss C."/>
            <person name="Perreten V."/>
        </authorList>
    </citation>
    <scope>NUCLEOTIDE SEQUENCE [LARGE SCALE GENOMIC DNA]</scope>
    <source>
        <strain evidence="12 13">KM45013</strain>
    </source>
</reference>
<keyword evidence="8" id="KW-0921">Nickel transport</keyword>
<feature type="domain" description="ABC transmembrane type-1" evidence="11">
    <location>
        <begin position="16"/>
        <end position="209"/>
    </location>
</feature>
<dbReference type="GO" id="GO:0015675">
    <property type="term" value="P:nickel cation transport"/>
    <property type="evidence" value="ECO:0007669"/>
    <property type="project" value="UniProtKB-KW"/>
</dbReference>
<keyword evidence="9 10" id="KW-0472">Membrane</keyword>
<keyword evidence="4" id="KW-1003">Cell membrane</keyword>
<dbReference type="PANTHER" id="PTHR30450">
    <property type="entry name" value="ABC TRANSPORTER PERMEASE"/>
    <property type="match status" value="1"/>
</dbReference>
<evidence type="ECO:0000256" key="10">
    <source>
        <dbReference type="RuleBase" id="RU363032"/>
    </source>
</evidence>
<dbReference type="GO" id="GO:0048473">
    <property type="term" value="P:D-methionine transmembrane transport"/>
    <property type="evidence" value="ECO:0007669"/>
    <property type="project" value="TreeGrafter"/>
</dbReference>
<keyword evidence="13" id="KW-1185">Reference proteome</keyword>
<evidence type="ECO:0000256" key="5">
    <source>
        <dbReference type="ARBA" id="ARBA00022596"/>
    </source>
</evidence>
<keyword evidence="8" id="KW-0406">Ion transport</keyword>
<keyword evidence="6 10" id="KW-0812">Transmembrane</keyword>
<feature type="transmembrane region" description="Helical" evidence="10">
    <location>
        <begin position="136"/>
        <end position="155"/>
    </location>
</feature>
<dbReference type="GeneID" id="35294757"/>
<feature type="transmembrane region" description="Helical" evidence="10">
    <location>
        <begin position="161"/>
        <end position="180"/>
    </location>
</feature>
<dbReference type="GO" id="GO:0005886">
    <property type="term" value="C:plasma membrane"/>
    <property type="evidence" value="ECO:0007669"/>
    <property type="project" value="UniProtKB-SubCell"/>
</dbReference>
<feature type="transmembrane region" description="Helical" evidence="10">
    <location>
        <begin position="92"/>
        <end position="111"/>
    </location>
</feature>
<dbReference type="PANTHER" id="PTHR30450:SF14">
    <property type="entry name" value="TRANSPORTER, PERMEASE PROTEIN, PUTATIVE-RELATED"/>
    <property type="match status" value="1"/>
</dbReference>
<feature type="transmembrane region" description="Helical" evidence="10">
    <location>
        <begin position="20"/>
        <end position="45"/>
    </location>
</feature>
<evidence type="ECO:0000256" key="4">
    <source>
        <dbReference type="ARBA" id="ARBA00022475"/>
    </source>
</evidence>
<dbReference type="PROSITE" id="PS50928">
    <property type="entry name" value="ABC_TM1"/>
    <property type="match status" value="1"/>
</dbReference>
<comment type="subcellular location">
    <subcellularLocation>
        <location evidence="1 10">Cell membrane</location>
        <topology evidence="1 10">Multi-pass membrane protein</topology>
    </subcellularLocation>
</comment>
<gene>
    <name evidence="12" type="primary">metP_1</name>
    <name evidence="12" type="ORF">MCCS_06200</name>
</gene>
<evidence type="ECO:0000256" key="2">
    <source>
        <dbReference type="ARBA" id="ARBA00007069"/>
    </source>
</evidence>
<name>A0A1W7AAZ6_9STAP</name>
<keyword evidence="7 10" id="KW-1133">Transmembrane helix</keyword>
<dbReference type="EMBL" id="CP021059">
    <property type="protein sequence ID" value="ARQ06270.1"/>
    <property type="molecule type" value="Genomic_DNA"/>
</dbReference>
<dbReference type="FunFam" id="1.10.3720.10:FF:000002">
    <property type="entry name" value="D-methionine ABC transporter permease MetI"/>
    <property type="match status" value="1"/>
</dbReference>
<dbReference type="SUPFAM" id="SSF161098">
    <property type="entry name" value="MetI-like"/>
    <property type="match status" value="1"/>
</dbReference>
<dbReference type="CDD" id="cd06261">
    <property type="entry name" value="TM_PBP2"/>
    <property type="match status" value="1"/>
</dbReference>
<evidence type="ECO:0000256" key="7">
    <source>
        <dbReference type="ARBA" id="ARBA00022989"/>
    </source>
</evidence>
<evidence type="ECO:0000256" key="6">
    <source>
        <dbReference type="ARBA" id="ARBA00022692"/>
    </source>
</evidence>
<comment type="similarity">
    <text evidence="2">Belongs to the binding-protein-dependent transport system permease family. CysTW subfamily.</text>
</comment>
<keyword evidence="5" id="KW-0533">Nickel</keyword>
<dbReference type="STRING" id="1855823.MCCS_06200"/>
<evidence type="ECO:0000259" key="11">
    <source>
        <dbReference type="PROSITE" id="PS50928"/>
    </source>
</evidence>
<evidence type="ECO:0000256" key="3">
    <source>
        <dbReference type="ARBA" id="ARBA00022448"/>
    </source>
</evidence>
<dbReference type="InterPro" id="IPR035906">
    <property type="entry name" value="MetI-like_sf"/>
</dbReference>
<feature type="transmembrane region" description="Helical" evidence="10">
    <location>
        <begin position="187"/>
        <end position="209"/>
    </location>
</feature>
<organism evidence="12 13">
    <name type="scientific">Macrococcoides canis</name>
    <dbReference type="NCBI Taxonomy" id="1855823"/>
    <lineage>
        <taxon>Bacteria</taxon>
        <taxon>Bacillati</taxon>
        <taxon>Bacillota</taxon>
        <taxon>Bacilli</taxon>
        <taxon>Bacillales</taxon>
        <taxon>Staphylococcaceae</taxon>
        <taxon>Macrococcoides</taxon>
    </lineage>
</organism>
<dbReference type="KEGG" id="mcak:MCCS_06200"/>
<dbReference type="Pfam" id="PF00528">
    <property type="entry name" value="BPD_transp_1"/>
    <property type="match status" value="1"/>
</dbReference>
<dbReference type="AlphaFoldDB" id="A0A1W7AAZ6"/>
<sequence>MKTDITTFYPVIIEQTINTLIMVAITLIFATLIGLPLGILLYATAKGNILENKVVNSILNAIINTIRPIPFIIFLVALIPITRFLVGTSIGIWAAIFPMTLAASLSIARIVENNIVSVDRGVIEAAEAMGSSKFDILFKVLIPEAAGALILGLTFTTVSLIEFSAVAGLVGAGGIGYLAFTYGYQRFDVLIMFITVVILIILVQITQFIGNKVASIYTSRL</sequence>
<evidence type="ECO:0000313" key="13">
    <source>
        <dbReference type="Proteomes" id="UP000194154"/>
    </source>
</evidence>
<dbReference type="InterPro" id="IPR051322">
    <property type="entry name" value="AA_ABC_Transporter_Permease"/>
</dbReference>
<dbReference type="RefSeq" id="WP_086041946.1">
    <property type="nucleotide sequence ID" value="NZ_CBCRZA010000001.1"/>
</dbReference>
<dbReference type="InterPro" id="IPR000515">
    <property type="entry name" value="MetI-like"/>
</dbReference>
<keyword evidence="3 10" id="KW-0813">Transport</keyword>